<dbReference type="WBParaSite" id="maker-uti_cns_0010559-snap-gene-0.5-mRNA-1">
    <property type="protein sequence ID" value="maker-uti_cns_0010559-snap-gene-0.5-mRNA-1"/>
    <property type="gene ID" value="maker-uti_cns_0010559-snap-gene-0.5"/>
</dbReference>
<keyword evidence="3" id="KW-1185">Reference proteome</keyword>
<evidence type="ECO:0000313" key="3">
    <source>
        <dbReference type="Proteomes" id="UP000095280"/>
    </source>
</evidence>
<dbReference type="Proteomes" id="UP000095280">
    <property type="component" value="Unplaced"/>
</dbReference>
<organism evidence="3 4">
    <name type="scientific">Macrostomum lignano</name>
    <dbReference type="NCBI Taxonomy" id="282301"/>
    <lineage>
        <taxon>Eukaryota</taxon>
        <taxon>Metazoa</taxon>
        <taxon>Spiralia</taxon>
        <taxon>Lophotrochozoa</taxon>
        <taxon>Platyhelminthes</taxon>
        <taxon>Rhabditophora</taxon>
        <taxon>Macrostomorpha</taxon>
        <taxon>Macrostomida</taxon>
        <taxon>Macrostomidae</taxon>
        <taxon>Macrostomum</taxon>
    </lineage>
</organism>
<reference evidence="4" key="1">
    <citation type="submission" date="2016-11" db="UniProtKB">
        <authorList>
            <consortium name="WormBaseParasite"/>
        </authorList>
    </citation>
    <scope>IDENTIFICATION</scope>
</reference>
<feature type="region of interest" description="Disordered" evidence="2">
    <location>
        <begin position="131"/>
        <end position="254"/>
    </location>
</feature>
<feature type="compositionally biased region" description="Low complexity" evidence="2">
    <location>
        <begin position="144"/>
        <end position="166"/>
    </location>
</feature>
<protein>
    <submittedName>
        <fullName evidence="4">BMERB domain-containing protein</fullName>
    </submittedName>
</protein>
<accession>A0A1I8I9D8</accession>
<name>A0A1I8I9D8_9PLAT</name>
<evidence type="ECO:0000256" key="2">
    <source>
        <dbReference type="SAM" id="MobiDB-lite"/>
    </source>
</evidence>
<feature type="coiled-coil region" evidence="1">
    <location>
        <begin position="279"/>
        <end position="318"/>
    </location>
</feature>
<evidence type="ECO:0000313" key="4">
    <source>
        <dbReference type="WBParaSite" id="maker-uti_cns_0010559-snap-gene-0.5-mRNA-1"/>
    </source>
</evidence>
<feature type="region of interest" description="Disordered" evidence="2">
    <location>
        <begin position="67"/>
        <end position="100"/>
    </location>
</feature>
<proteinExistence type="predicted"/>
<evidence type="ECO:0000256" key="1">
    <source>
        <dbReference type="SAM" id="Coils"/>
    </source>
</evidence>
<dbReference type="AlphaFoldDB" id="A0A1I8I9D8"/>
<sequence>AHAASGDAAGGGGADAALRSCDDGAGSEAADSVRGADSVGDEATSEPLPDLGGIAGWFSKRASSVLSGDWDAGSSFGEEAEDSFLDESGGGGGGSGAVNSVGGITFEIPSLQNARQSGRLRQLSGGSFDSVEAALAPPSTDTPAAAAAAAAAAARRQQRQAGQQRRSLSVREGDRRTSRRPLNQLSADSVGLQPPQPQHQQQLSKARSISPAMMMRAASSGEEAADAEAKPKAEVEATTDEAVAESPMEAKAESAVELEDNCGSDEGRVVAAAAARWEAAEIELNSRRLRLEAEEAAANAAQQELLQWEEHCRLLEAEDGSVPGSVREAQLLAAIEEGRRLRERLDAEDAALDKRLDALQRLLSARRNQIRRQ</sequence>
<keyword evidence="1" id="KW-0175">Coiled coil</keyword>
<feature type="region of interest" description="Disordered" evidence="2">
    <location>
        <begin position="1"/>
        <end position="53"/>
    </location>
</feature>